<sequence>MGERAMNGQIQEAEYALINALGTIVAAVGATPNVTIPEQLKGELGIIGNALQAAGSALDANKSDGLDAIGDGTQAFGNSLVIYGAIAHGPEENGIRATLNGNWLQALGGSLSLHSNLVSEERNRSVALSVIGNLLQIAGNSLQGASSILRLNQTADETKSERIDTTGSWVQAIGAVLSFLAVLDQVGMDEDKLFKNPY</sequence>
<protein>
    <submittedName>
        <fullName evidence="1">DUF6944 family repetitive protein</fullName>
    </submittedName>
</protein>
<organism evidence="1 2">
    <name type="scientific">Sporolactobacillus shoreicorticis</name>
    <dbReference type="NCBI Taxonomy" id="1923877"/>
    <lineage>
        <taxon>Bacteria</taxon>
        <taxon>Bacillati</taxon>
        <taxon>Bacillota</taxon>
        <taxon>Bacilli</taxon>
        <taxon>Bacillales</taxon>
        <taxon>Sporolactobacillaceae</taxon>
        <taxon>Sporolactobacillus</taxon>
    </lineage>
</organism>
<accession>A0ABW5S8P2</accession>
<reference evidence="2" key="1">
    <citation type="journal article" date="2019" name="Int. J. Syst. Evol. Microbiol.">
        <title>The Global Catalogue of Microorganisms (GCM) 10K type strain sequencing project: providing services to taxonomists for standard genome sequencing and annotation.</title>
        <authorList>
            <consortium name="The Broad Institute Genomics Platform"/>
            <consortium name="The Broad Institute Genome Sequencing Center for Infectious Disease"/>
            <person name="Wu L."/>
            <person name="Ma J."/>
        </authorList>
    </citation>
    <scope>NUCLEOTIDE SEQUENCE [LARGE SCALE GENOMIC DNA]</scope>
    <source>
        <strain evidence="2">TISTR 2466</strain>
    </source>
</reference>
<name>A0ABW5S8P2_9BACL</name>
<evidence type="ECO:0000313" key="2">
    <source>
        <dbReference type="Proteomes" id="UP001597399"/>
    </source>
</evidence>
<proteinExistence type="predicted"/>
<dbReference type="EMBL" id="JBHUMQ010000049">
    <property type="protein sequence ID" value="MFD2695537.1"/>
    <property type="molecule type" value="Genomic_DNA"/>
</dbReference>
<evidence type="ECO:0000313" key="1">
    <source>
        <dbReference type="EMBL" id="MFD2695537.1"/>
    </source>
</evidence>
<dbReference type="Proteomes" id="UP001597399">
    <property type="component" value="Unassembled WGS sequence"/>
</dbReference>
<dbReference type="RefSeq" id="WP_253060617.1">
    <property type="nucleotide sequence ID" value="NZ_JAMXWM010000006.1"/>
</dbReference>
<comment type="caution">
    <text evidence="1">The sequence shown here is derived from an EMBL/GenBank/DDBJ whole genome shotgun (WGS) entry which is preliminary data.</text>
</comment>
<gene>
    <name evidence="1" type="ORF">ACFSUE_18210</name>
</gene>
<keyword evidence="2" id="KW-1185">Reference proteome</keyword>
<dbReference type="Pfam" id="PF22116">
    <property type="entry name" value="DUF6944"/>
    <property type="match status" value="1"/>
</dbReference>
<dbReference type="InterPro" id="IPR054224">
    <property type="entry name" value="DUF6944"/>
</dbReference>